<dbReference type="GO" id="GO:0030975">
    <property type="term" value="F:thiamine binding"/>
    <property type="evidence" value="ECO:0007669"/>
    <property type="project" value="TreeGrafter"/>
</dbReference>
<reference evidence="3" key="1">
    <citation type="submission" date="2019-04" db="EMBL/GenBank/DDBJ databases">
        <title>Evolution of Biomass-Degrading Anaerobic Consortia Revealed by Metagenomics.</title>
        <authorList>
            <person name="Peng X."/>
        </authorList>
    </citation>
    <scope>NUCLEOTIDE SEQUENCE</scope>
    <source>
        <strain evidence="3">SIG551</strain>
    </source>
</reference>
<evidence type="ECO:0000313" key="4">
    <source>
        <dbReference type="Proteomes" id="UP000754750"/>
    </source>
</evidence>
<comment type="caution">
    <text evidence="3">The sequence shown here is derived from an EMBL/GenBank/DDBJ whole genome shotgun (WGS) entry which is preliminary data.</text>
</comment>
<name>A0A928KSQ6_9FIRM</name>
<dbReference type="RefSeq" id="WP_326840548.1">
    <property type="nucleotide sequence ID" value="NZ_SVNY01000004.1"/>
</dbReference>
<evidence type="ECO:0000256" key="2">
    <source>
        <dbReference type="SAM" id="SignalP"/>
    </source>
</evidence>
<proteinExistence type="predicted"/>
<dbReference type="Proteomes" id="UP000754750">
    <property type="component" value="Unassembled WGS sequence"/>
</dbReference>
<sequence length="351" mass="38553">MPGFCKRAGCLLTAAALMMTFAAGCSGSTGTAPAENKIITYGQPDDWANWKEMFATFNQKYGTTHTDTDMSSAEEIQKFGAEKNNPVADTAEVGMMWGPVAVKQDVTMPYKHANWDKIGDWAKDKDGNWSGLYVGVPVFLVNTDIVKNVPKSWNDLLKSEYKDMVCISNPQTSGSGQNMVLAASYALGGSVTNLDASMSYFSKLQKAGNIKNISVSVATLQKGEVPIYIVYDFLAKGYQEQLKGQANFSIVFPEEGSIWAPGALIINKWSPHPENAKKFADFVSSDEGQLIFAKGYARPIRYVEGNLQIPDDIKSKMLPDSFYKNCGKPTEWDKVPPDVIAARWTKEVLGQ</sequence>
<organism evidence="3 4">
    <name type="scientific">Faecalispora sporosphaeroides</name>
    <dbReference type="NCBI Taxonomy" id="1549"/>
    <lineage>
        <taxon>Bacteria</taxon>
        <taxon>Bacillati</taxon>
        <taxon>Bacillota</taxon>
        <taxon>Clostridia</taxon>
        <taxon>Eubacteriales</taxon>
        <taxon>Oscillospiraceae</taxon>
        <taxon>Faecalispora</taxon>
    </lineage>
</organism>
<feature type="chain" id="PRO_5037228045" evidence="2">
    <location>
        <begin position="35"/>
        <end position="351"/>
    </location>
</feature>
<dbReference type="PANTHER" id="PTHR30006:SF2">
    <property type="entry name" value="ABC TRANSPORTER SUBSTRATE-BINDING PROTEIN"/>
    <property type="match status" value="1"/>
</dbReference>
<evidence type="ECO:0000256" key="1">
    <source>
        <dbReference type="ARBA" id="ARBA00022729"/>
    </source>
</evidence>
<evidence type="ECO:0000313" key="3">
    <source>
        <dbReference type="EMBL" id="MBE6833855.1"/>
    </source>
</evidence>
<protein>
    <submittedName>
        <fullName evidence="3">Extracellular solute-binding protein</fullName>
    </submittedName>
</protein>
<dbReference type="AlphaFoldDB" id="A0A928KSQ6"/>
<gene>
    <name evidence="3" type="ORF">E7512_09785</name>
</gene>
<dbReference type="PANTHER" id="PTHR30006">
    <property type="entry name" value="THIAMINE-BINDING PERIPLASMIC PROTEIN-RELATED"/>
    <property type="match status" value="1"/>
</dbReference>
<keyword evidence="1 2" id="KW-0732">Signal</keyword>
<dbReference type="Gene3D" id="3.40.190.10">
    <property type="entry name" value="Periplasmic binding protein-like II"/>
    <property type="match status" value="2"/>
</dbReference>
<dbReference type="PROSITE" id="PS51257">
    <property type="entry name" value="PROKAR_LIPOPROTEIN"/>
    <property type="match status" value="1"/>
</dbReference>
<accession>A0A928KSQ6</accession>
<dbReference type="GO" id="GO:0030288">
    <property type="term" value="C:outer membrane-bounded periplasmic space"/>
    <property type="evidence" value="ECO:0007669"/>
    <property type="project" value="TreeGrafter"/>
</dbReference>
<feature type="signal peptide" evidence="2">
    <location>
        <begin position="1"/>
        <end position="34"/>
    </location>
</feature>
<dbReference type="GO" id="GO:0015888">
    <property type="term" value="P:thiamine transport"/>
    <property type="evidence" value="ECO:0007669"/>
    <property type="project" value="TreeGrafter"/>
</dbReference>
<dbReference type="EMBL" id="SVNY01000004">
    <property type="protein sequence ID" value="MBE6833855.1"/>
    <property type="molecule type" value="Genomic_DNA"/>
</dbReference>
<dbReference type="SUPFAM" id="SSF53850">
    <property type="entry name" value="Periplasmic binding protein-like II"/>
    <property type="match status" value="1"/>
</dbReference>
<dbReference type="GO" id="GO:0030976">
    <property type="term" value="F:thiamine pyrophosphate binding"/>
    <property type="evidence" value="ECO:0007669"/>
    <property type="project" value="TreeGrafter"/>
</dbReference>
<dbReference type="Pfam" id="PF13343">
    <property type="entry name" value="SBP_bac_6"/>
    <property type="match status" value="1"/>
</dbReference>